<dbReference type="InterPro" id="IPR011990">
    <property type="entry name" value="TPR-like_helical_dom_sf"/>
</dbReference>
<dbReference type="EnsemblMetazoa" id="XM_003388338.3">
    <property type="protein sequence ID" value="XP_003388386.2"/>
    <property type="gene ID" value="LOC100641645"/>
</dbReference>
<evidence type="ECO:0000256" key="7">
    <source>
        <dbReference type="SAM" id="MobiDB-lite"/>
    </source>
</evidence>
<evidence type="ECO:0000313" key="9">
    <source>
        <dbReference type="EnsemblMetazoa" id="Aqu2.1.25391_001"/>
    </source>
</evidence>
<name>A0A1X7UC90_AMPQE</name>
<dbReference type="InterPro" id="IPR019544">
    <property type="entry name" value="Tetratricopeptide_SHNi-TPR_dom"/>
</dbReference>
<feature type="compositionally biased region" description="Acidic residues" evidence="7">
    <location>
        <begin position="321"/>
        <end position="330"/>
    </location>
</feature>
<feature type="compositionally biased region" description="Basic and acidic residues" evidence="7">
    <location>
        <begin position="125"/>
        <end position="134"/>
    </location>
</feature>
<keyword evidence="3" id="KW-0677">Repeat</keyword>
<dbReference type="InterPro" id="IPR019734">
    <property type="entry name" value="TPR_rpt"/>
</dbReference>
<dbReference type="eggNOG" id="KOG4563">
    <property type="taxonomic scope" value="Eukaryota"/>
</dbReference>
<feature type="domain" description="Tetratricopeptide SHNi-TPR" evidence="8">
    <location>
        <begin position="190"/>
        <end position="225"/>
    </location>
</feature>
<dbReference type="InParanoid" id="A0A1X7UC90"/>
<dbReference type="OrthoDB" id="5587616at2759"/>
<accession>A0A1X7UC90</accession>
<evidence type="ECO:0000256" key="4">
    <source>
        <dbReference type="ARBA" id="ARBA00022803"/>
    </source>
</evidence>
<dbReference type="PANTHER" id="PTHR15081:SF1">
    <property type="entry name" value="NUCLEAR AUTOANTIGENIC SPERM PROTEIN"/>
    <property type="match status" value="1"/>
</dbReference>
<evidence type="ECO:0000256" key="6">
    <source>
        <dbReference type="PROSITE-ProRule" id="PRU00339"/>
    </source>
</evidence>
<evidence type="ECO:0000313" key="10">
    <source>
        <dbReference type="Proteomes" id="UP000007879"/>
    </source>
</evidence>
<evidence type="ECO:0000256" key="1">
    <source>
        <dbReference type="ARBA" id="ARBA00004123"/>
    </source>
</evidence>
<dbReference type="EnsemblMetazoa" id="Aqu2.1.25391_001">
    <property type="protein sequence ID" value="Aqu2.1.25391_001"/>
    <property type="gene ID" value="Aqu2.1.25391"/>
</dbReference>
<dbReference type="Gene3D" id="1.25.40.10">
    <property type="entry name" value="Tetratricopeptide repeat domain"/>
    <property type="match status" value="1"/>
</dbReference>
<feature type="compositionally biased region" description="Low complexity" evidence="7">
    <location>
        <begin position="364"/>
        <end position="373"/>
    </location>
</feature>
<dbReference type="Proteomes" id="UP000007879">
    <property type="component" value="Unassembled WGS sequence"/>
</dbReference>
<feature type="repeat" description="TPR" evidence="6">
    <location>
        <begin position="190"/>
        <end position="223"/>
    </location>
</feature>
<feature type="region of interest" description="Disordered" evidence="7">
    <location>
        <begin position="79"/>
        <end position="160"/>
    </location>
</feature>
<feature type="region of interest" description="Disordered" evidence="7">
    <location>
        <begin position="362"/>
        <end position="465"/>
    </location>
</feature>
<feature type="compositionally biased region" description="Polar residues" evidence="7">
    <location>
        <begin position="444"/>
        <end position="465"/>
    </location>
</feature>
<evidence type="ECO:0000256" key="2">
    <source>
        <dbReference type="ARBA" id="ARBA00008402"/>
    </source>
</evidence>
<dbReference type="GO" id="GO:0005654">
    <property type="term" value="C:nucleoplasm"/>
    <property type="evidence" value="ECO:0007669"/>
    <property type="project" value="TreeGrafter"/>
</dbReference>
<feature type="compositionally biased region" description="Polar residues" evidence="7">
    <location>
        <begin position="105"/>
        <end position="120"/>
    </location>
</feature>
<reference evidence="10" key="1">
    <citation type="journal article" date="2010" name="Nature">
        <title>The Amphimedon queenslandica genome and the evolution of animal complexity.</title>
        <authorList>
            <person name="Srivastava M."/>
            <person name="Simakov O."/>
            <person name="Chapman J."/>
            <person name="Fahey B."/>
            <person name="Gauthier M.E."/>
            <person name="Mitros T."/>
            <person name="Richards G.S."/>
            <person name="Conaco C."/>
            <person name="Dacre M."/>
            <person name="Hellsten U."/>
            <person name="Larroux C."/>
            <person name="Putnam N.H."/>
            <person name="Stanke M."/>
            <person name="Adamska M."/>
            <person name="Darling A."/>
            <person name="Degnan S.M."/>
            <person name="Oakley T.H."/>
            <person name="Plachetzki D.C."/>
            <person name="Zhai Y."/>
            <person name="Adamski M."/>
            <person name="Calcino A."/>
            <person name="Cummins S.F."/>
            <person name="Goodstein D.M."/>
            <person name="Harris C."/>
            <person name="Jackson D.J."/>
            <person name="Leys S.P."/>
            <person name="Shu S."/>
            <person name="Woodcroft B.J."/>
            <person name="Vervoort M."/>
            <person name="Kosik K.S."/>
            <person name="Manning G."/>
            <person name="Degnan B.M."/>
            <person name="Rokhsar D.S."/>
        </authorList>
    </citation>
    <scope>NUCLEOTIDE SEQUENCE [LARGE SCALE GENOMIC DNA]</scope>
</reference>
<protein>
    <recommendedName>
        <fullName evidence="8">Tetratricopeptide SHNi-TPR domain-containing protein</fullName>
    </recommendedName>
</protein>
<dbReference type="GO" id="GO:0042393">
    <property type="term" value="F:histone binding"/>
    <property type="evidence" value="ECO:0007669"/>
    <property type="project" value="TreeGrafter"/>
</dbReference>
<gene>
    <name evidence="9" type="primary">100641645</name>
</gene>
<proteinExistence type="inferred from homology"/>
<dbReference type="PROSITE" id="PS50005">
    <property type="entry name" value="TPR"/>
    <property type="match status" value="1"/>
</dbReference>
<evidence type="ECO:0000256" key="5">
    <source>
        <dbReference type="ARBA" id="ARBA00023242"/>
    </source>
</evidence>
<comment type="similarity">
    <text evidence="2">Belongs to the NASP family.</text>
</comment>
<dbReference type="PANTHER" id="PTHR15081">
    <property type="entry name" value="NUCLEAR AUTOANTIGENIC SPERM PROTEIN NASP -RELATED"/>
    <property type="match status" value="1"/>
</dbReference>
<dbReference type="GO" id="GO:0006335">
    <property type="term" value="P:DNA replication-dependent chromatin assembly"/>
    <property type="evidence" value="ECO:0007669"/>
    <property type="project" value="TreeGrafter"/>
</dbReference>
<dbReference type="AlphaFoldDB" id="A0A1X7UC90"/>
<reference evidence="9" key="2">
    <citation type="submission" date="2017-05" db="UniProtKB">
        <authorList>
            <consortium name="EnsemblMetazoa"/>
        </authorList>
    </citation>
    <scope>IDENTIFICATION</scope>
</reference>
<organism evidence="9">
    <name type="scientific">Amphimedon queenslandica</name>
    <name type="common">Sponge</name>
    <dbReference type="NCBI Taxonomy" id="400682"/>
    <lineage>
        <taxon>Eukaryota</taxon>
        <taxon>Metazoa</taxon>
        <taxon>Porifera</taxon>
        <taxon>Demospongiae</taxon>
        <taxon>Heteroscleromorpha</taxon>
        <taxon>Haplosclerida</taxon>
        <taxon>Niphatidae</taxon>
        <taxon>Amphimedon</taxon>
    </lineage>
</organism>
<keyword evidence="4 6" id="KW-0802">TPR repeat</keyword>
<sequence>MEAETQPAGSGGEGEEVEELLAQGRRYYICSNFSLASQSFQEACQMLSEKYGEMSKELVEPYYWYGKSLLEQARQESCVLGGGVPAPPTATQSDSSSDEEEEEPTTSNDQTEDSAQTEATPTEGEGSREVENFKEATPTGGEESKEATPTGEETEEDKDVSTLQLAWEVLEVAKLISQNLQSTDYQLLLAEINLLLGEIGLESDQYDQAIEDFTTCLQIREAVLTADDRKLAEIHFNLGLTYSLLKRPQESVAEFGLAKQVLELRKEKLQSDADKEAVEGEKTKCLKEIDEINDLLPDIEAKIVEELTVADESKKAGGISLEEDEDDEEGVSCSSSGFNTISSTGMNIFTGFNQETALSNGVVSSSTSSSSSSGHAPPVNDISHLVKKKPKVSDQQSKEELPVTTNGSLSHNEAVPLKKRRISLTTVAEDGADDHPARKKVPSLLTNDTGELTEADSTTTTPAEQ</sequence>
<dbReference type="GO" id="GO:0034080">
    <property type="term" value="P:CENP-A containing chromatin assembly"/>
    <property type="evidence" value="ECO:0007669"/>
    <property type="project" value="TreeGrafter"/>
</dbReference>
<evidence type="ECO:0000256" key="3">
    <source>
        <dbReference type="ARBA" id="ARBA00022737"/>
    </source>
</evidence>
<keyword evidence="5" id="KW-0539">Nucleus</keyword>
<dbReference type="Pfam" id="PF10516">
    <property type="entry name" value="SHNi-TPR"/>
    <property type="match status" value="1"/>
</dbReference>
<dbReference type="InterPro" id="IPR051730">
    <property type="entry name" value="NASP-like"/>
</dbReference>
<comment type="subcellular location">
    <subcellularLocation>
        <location evidence="1">Nucleus</location>
    </subcellularLocation>
</comment>
<dbReference type="SUPFAM" id="SSF48452">
    <property type="entry name" value="TPR-like"/>
    <property type="match status" value="1"/>
</dbReference>
<keyword evidence="10" id="KW-1185">Reference proteome</keyword>
<evidence type="ECO:0000259" key="8">
    <source>
        <dbReference type="Pfam" id="PF10516"/>
    </source>
</evidence>
<dbReference type="KEGG" id="aqu:100641645"/>
<feature type="region of interest" description="Disordered" evidence="7">
    <location>
        <begin position="314"/>
        <end position="337"/>
    </location>
</feature>
<dbReference type="STRING" id="400682.A0A1X7UC90"/>